<dbReference type="RefSeq" id="WP_083052061.1">
    <property type="nucleotide sequence ID" value="NZ_MWQY01000018.1"/>
</dbReference>
<name>A0A1Y1RV24_9SPIO</name>
<dbReference type="EMBL" id="MWQY01000018">
    <property type="protein sequence ID" value="ORC32968.1"/>
    <property type="molecule type" value="Genomic_DNA"/>
</dbReference>
<reference evidence="3 4" key="1">
    <citation type="submission" date="2017-03" db="EMBL/GenBank/DDBJ databases">
        <title>Draft Genome sequence of Marispirochaeta sp. strain JC444.</title>
        <authorList>
            <person name="Shivani Y."/>
            <person name="Subhash Y."/>
            <person name="Sasikala C."/>
            <person name="Ramana C."/>
        </authorList>
    </citation>
    <scope>NUCLEOTIDE SEQUENCE [LARGE SCALE GENOMIC DNA]</scope>
    <source>
        <strain evidence="3 4">JC444</strain>
    </source>
</reference>
<comment type="caution">
    <text evidence="3">The sequence shown here is derived from an EMBL/GenBank/DDBJ whole genome shotgun (WGS) entry which is preliminary data.</text>
</comment>
<dbReference type="SUPFAM" id="SSF50037">
    <property type="entry name" value="C-terminal domain of transcriptional repressors"/>
    <property type="match status" value="1"/>
</dbReference>
<dbReference type="Gene3D" id="2.30.30.90">
    <property type="match status" value="1"/>
</dbReference>
<evidence type="ECO:0000313" key="4">
    <source>
        <dbReference type="Proteomes" id="UP000192343"/>
    </source>
</evidence>
<evidence type="ECO:0000259" key="2">
    <source>
        <dbReference type="SMART" id="SM00899"/>
    </source>
</evidence>
<evidence type="ECO:0000313" key="3">
    <source>
        <dbReference type="EMBL" id="ORC32968.1"/>
    </source>
</evidence>
<dbReference type="InterPro" id="IPR008988">
    <property type="entry name" value="Transcriptional_repressor_C"/>
</dbReference>
<dbReference type="InterPro" id="IPR007167">
    <property type="entry name" value="Fe-transptr_FeoA-like"/>
</dbReference>
<dbReference type="AlphaFoldDB" id="A0A1Y1RV24"/>
<dbReference type="InterPro" id="IPR038157">
    <property type="entry name" value="FeoA_core_dom"/>
</dbReference>
<dbReference type="OrthoDB" id="9811076at2"/>
<dbReference type="PANTHER" id="PTHR43151">
    <property type="entry name" value="FEOA FAMILY PROTEIN"/>
    <property type="match status" value="1"/>
</dbReference>
<dbReference type="GO" id="GO:0046914">
    <property type="term" value="F:transition metal ion binding"/>
    <property type="evidence" value="ECO:0007669"/>
    <property type="project" value="InterPro"/>
</dbReference>
<dbReference type="Pfam" id="PF04023">
    <property type="entry name" value="FeoA"/>
    <property type="match status" value="1"/>
</dbReference>
<dbReference type="Proteomes" id="UP000192343">
    <property type="component" value="Unassembled WGS sequence"/>
</dbReference>
<proteinExistence type="predicted"/>
<keyword evidence="1" id="KW-0408">Iron</keyword>
<keyword evidence="4" id="KW-1185">Reference proteome</keyword>
<sequence length="95" mass="10387">MESGINHPDHQLISLADVPPGAEVRIRSLRGGRGMRQRLLDLGVVPGEKIRVIRGGRGMPHVLMVKTSKIMLGHGIVRHILVSLSSSEDPPEEQN</sequence>
<gene>
    <name evidence="3" type="ORF">B4O97_15060</name>
</gene>
<dbReference type="SMART" id="SM00899">
    <property type="entry name" value="FeoA"/>
    <property type="match status" value="1"/>
</dbReference>
<feature type="domain" description="Ferrous iron transporter FeoA-like" evidence="2">
    <location>
        <begin position="13"/>
        <end position="84"/>
    </location>
</feature>
<protein>
    <recommendedName>
        <fullName evidence="2">Ferrous iron transporter FeoA-like domain-containing protein</fullName>
    </recommendedName>
</protein>
<organism evidence="3 4">
    <name type="scientific">Marispirochaeta aestuarii</name>
    <dbReference type="NCBI Taxonomy" id="1963862"/>
    <lineage>
        <taxon>Bacteria</taxon>
        <taxon>Pseudomonadati</taxon>
        <taxon>Spirochaetota</taxon>
        <taxon>Spirochaetia</taxon>
        <taxon>Spirochaetales</taxon>
        <taxon>Spirochaetaceae</taxon>
        <taxon>Marispirochaeta</taxon>
    </lineage>
</organism>
<dbReference type="PANTHER" id="PTHR43151:SF1">
    <property type="entry name" value="SSR2333 PROTEIN"/>
    <property type="match status" value="1"/>
</dbReference>
<dbReference type="STRING" id="1963862.B4O97_15060"/>
<accession>A0A1Y1RV24</accession>
<dbReference type="InterPro" id="IPR053184">
    <property type="entry name" value="FeoA-like"/>
</dbReference>
<evidence type="ECO:0000256" key="1">
    <source>
        <dbReference type="ARBA" id="ARBA00023004"/>
    </source>
</evidence>